<evidence type="ECO:0000259" key="1">
    <source>
        <dbReference type="Pfam" id="PF13472"/>
    </source>
</evidence>
<dbReference type="Gene3D" id="3.40.50.1110">
    <property type="entry name" value="SGNH hydrolase"/>
    <property type="match status" value="1"/>
</dbReference>
<dbReference type="PANTHER" id="PTHR30383:SF5">
    <property type="entry name" value="SGNH HYDROLASE-TYPE ESTERASE DOMAIN-CONTAINING PROTEIN"/>
    <property type="match status" value="1"/>
</dbReference>
<dbReference type="GO" id="GO:0016787">
    <property type="term" value="F:hydrolase activity"/>
    <property type="evidence" value="ECO:0007669"/>
    <property type="project" value="UniProtKB-KW"/>
</dbReference>
<proteinExistence type="predicted"/>
<dbReference type="SUPFAM" id="SSF52266">
    <property type="entry name" value="SGNH hydrolase"/>
    <property type="match status" value="1"/>
</dbReference>
<keyword evidence="2" id="KW-0378">Hydrolase</keyword>
<evidence type="ECO:0000313" key="2">
    <source>
        <dbReference type="EMBL" id="USR89674.1"/>
    </source>
</evidence>
<dbReference type="EMBL" id="CP098611">
    <property type="protein sequence ID" value="USR89674.1"/>
    <property type="molecule type" value="Genomic_DNA"/>
</dbReference>
<dbReference type="RefSeq" id="WP_252660633.1">
    <property type="nucleotide sequence ID" value="NZ_CP098611.1"/>
</dbReference>
<dbReference type="Proteomes" id="UP001056708">
    <property type="component" value="Chromosome"/>
</dbReference>
<dbReference type="InterPro" id="IPR036514">
    <property type="entry name" value="SGNH_hydro_sf"/>
</dbReference>
<dbReference type="InterPro" id="IPR051532">
    <property type="entry name" value="Ester_Hydrolysis_Enzymes"/>
</dbReference>
<dbReference type="Pfam" id="PF13472">
    <property type="entry name" value="Lipase_GDSL_2"/>
    <property type="match status" value="1"/>
</dbReference>
<dbReference type="CDD" id="cd01833">
    <property type="entry name" value="XynB_like"/>
    <property type="match status" value="1"/>
</dbReference>
<name>A0ABY5AKF6_9CYAN</name>
<protein>
    <submittedName>
        <fullName evidence="2">SGNH/GDSL hydrolase family protein</fullName>
    </submittedName>
</protein>
<gene>
    <name evidence="2" type="ORF">NEA10_12375</name>
</gene>
<organism evidence="2 3">
    <name type="scientific">Phormidium yuhuli AB48</name>
    <dbReference type="NCBI Taxonomy" id="2940671"/>
    <lineage>
        <taxon>Bacteria</taxon>
        <taxon>Bacillati</taxon>
        <taxon>Cyanobacteriota</taxon>
        <taxon>Cyanophyceae</taxon>
        <taxon>Oscillatoriophycideae</taxon>
        <taxon>Oscillatoriales</taxon>
        <taxon>Oscillatoriaceae</taxon>
        <taxon>Phormidium</taxon>
        <taxon>Phormidium yuhuli</taxon>
    </lineage>
</organism>
<sequence>MVSQQPSIRVMPLGDSITDGYNVPGGYRISLWQALEERGDRIEFVGSQENGPPELPDRNHQGHSGWRIDELHRRVGDWLDTAEPDVILLIIGTNDIAQGHNLDTAPDRLKGLIDELFHHRPQAQIFVGSIPPIDEPGLNARVVAYNQAIAQQIQARQVQGEPLIFVDLYSGLTPEDLADGIHPNRQGHDKIARMWYEAWTQHRSL</sequence>
<keyword evidence="3" id="KW-1185">Reference proteome</keyword>
<reference evidence="2" key="1">
    <citation type="submission" date="2022-06" db="EMBL/GenBank/DDBJ databases">
        <title>Genome sequence of Phormidium yuhuli AB48 isolated from an industrial photobioreactor environment.</title>
        <authorList>
            <person name="Qiu Y."/>
            <person name="Noonan A.J.C."/>
            <person name="Dofher K."/>
            <person name="Koch M."/>
            <person name="Kieft B."/>
            <person name="Lin X."/>
            <person name="Ziels R.M."/>
            <person name="Hallam S.J."/>
        </authorList>
    </citation>
    <scope>NUCLEOTIDE SEQUENCE</scope>
    <source>
        <strain evidence="2">AB48</strain>
    </source>
</reference>
<evidence type="ECO:0000313" key="3">
    <source>
        <dbReference type="Proteomes" id="UP001056708"/>
    </source>
</evidence>
<accession>A0ABY5AKF6</accession>
<feature type="domain" description="SGNH hydrolase-type esterase" evidence="1">
    <location>
        <begin position="13"/>
        <end position="189"/>
    </location>
</feature>
<dbReference type="InterPro" id="IPR013830">
    <property type="entry name" value="SGNH_hydro"/>
</dbReference>
<dbReference type="PANTHER" id="PTHR30383">
    <property type="entry name" value="THIOESTERASE 1/PROTEASE 1/LYSOPHOSPHOLIPASE L1"/>
    <property type="match status" value="1"/>
</dbReference>